<dbReference type="PANTHER" id="PTHR16784:SF2">
    <property type="entry name" value="ENAMELIN"/>
    <property type="match status" value="1"/>
</dbReference>
<protein>
    <submittedName>
        <fullName evidence="2">Enamelin</fullName>
    </submittedName>
</protein>
<gene>
    <name evidence="2" type="primary">ENAM</name>
</gene>
<feature type="compositionally biased region" description="Polar residues" evidence="1">
    <location>
        <begin position="767"/>
        <end position="776"/>
    </location>
</feature>
<feature type="compositionally biased region" description="Pro residues" evidence="1">
    <location>
        <begin position="100"/>
        <end position="149"/>
    </location>
</feature>
<feature type="compositionally biased region" description="Basic and acidic residues" evidence="1">
    <location>
        <begin position="507"/>
        <end position="517"/>
    </location>
</feature>
<dbReference type="GO" id="GO:0070175">
    <property type="term" value="P:positive regulation of enamel mineralization"/>
    <property type="evidence" value="ECO:0007669"/>
    <property type="project" value="TreeGrafter"/>
</dbReference>
<feature type="region of interest" description="Disordered" evidence="1">
    <location>
        <begin position="194"/>
        <end position="709"/>
    </location>
</feature>
<feature type="compositionally biased region" description="Basic and acidic residues" evidence="1">
    <location>
        <begin position="650"/>
        <end position="678"/>
    </location>
</feature>
<dbReference type="PANTHER" id="PTHR16784">
    <property type="entry name" value="ENAMELIN"/>
    <property type="match status" value="1"/>
</dbReference>
<feature type="compositionally biased region" description="Basic and acidic residues" evidence="1">
    <location>
        <begin position="855"/>
        <end position="865"/>
    </location>
</feature>
<dbReference type="GO" id="GO:0036305">
    <property type="term" value="P:ameloblast differentiation"/>
    <property type="evidence" value="ECO:0007669"/>
    <property type="project" value="TreeGrafter"/>
</dbReference>
<feature type="compositionally biased region" description="Low complexity" evidence="1">
    <location>
        <begin position="256"/>
        <end position="273"/>
    </location>
</feature>
<feature type="region of interest" description="Disordered" evidence="1">
    <location>
        <begin position="1060"/>
        <end position="1092"/>
    </location>
</feature>
<feature type="compositionally biased region" description="Polar residues" evidence="1">
    <location>
        <begin position="467"/>
        <end position="481"/>
    </location>
</feature>
<feature type="compositionally biased region" description="Polar residues" evidence="1">
    <location>
        <begin position="312"/>
        <end position="327"/>
    </location>
</feature>
<reference evidence="2" key="1">
    <citation type="journal article" date="2010" name="Mol. Biol. Evol.">
        <title>The enamelin genes in lizard, crocodile, and frog and the pseudogene in the chicken provide new insights on enamelin evolution in tetrapods.</title>
        <authorList>
            <person name="Al-Hashimi N."/>
            <person name="Lafont A.G."/>
            <person name="Delgado S."/>
            <person name="Kawasaki K."/>
            <person name="Sire J.Y."/>
        </authorList>
    </citation>
    <scope>NUCLEOTIDE SEQUENCE</scope>
</reference>
<feature type="compositionally biased region" description="Acidic residues" evidence="1">
    <location>
        <begin position="895"/>
        <end position="905"/>
    </location>
</feature>
<dbReference type="EMBL" id="GU344683">
    <property type="protein sequence ID" value="ADJ67675.1"/>
    <property type="molecule type" value="mRNA"/>
</dbReference>
<dbReference type="Pfam" id="PF15362">
    <property type="entry name" value="Enamelin"/>
    <property type="match status" value="1"/>
</dbReference>
<feature type="compositionally biased region" description="Polar residues" evidence="1">
    <location>
        <begin position="337"/>
        <end position="349"/>
    </location>
</feature>
<organism evidence="2">
    <name type="scientific">Crocodylus niloticus</name>
    <name type="common">Nile crocodile</name>
    <name type="synonym">African crocodile</name>
    <dbReference type="NCBI Taxonomy" id="8501"/>
    <lineage>
        <taxon>Eukaryota</taxon>
        <taxon>Metazoa</taxon>
        <taxon>Chordata</taxon>
        <taxon>Craniata</taxon>
        <taxon>Vertebrata</taxon>
        <taxon>Euteleostomi</taxon>
        <taxon>Archelosauria</taxon>
        <taxon>Archosauria</taxon>
        <taxon>Crocodylia</taxon>
        <taxon>Longirostres</taxon>
        <taxon>Crocodylidae</taxon>
        <taxon>Crocodylus</taxon>
    </lineage>
</organism>
<accession>D8WUT7</accession>
<dbReference type="InterPro" id="IPR015673">
    <property type="entry name" value="Enamelin"/>
</dbReference>
<sequence>MFLQFLCLFGMSIAVPMRLPRKAGFGSKSEEMMQYGQYAYMNSPAMNPFYGYGSSYPQVFQQQPVWPQQQLYLWQQQKPVQPPAIQPQQKPRQAQRSPQPSRPQPQPQPRPQPQPQPSQQPAKPKPQKPQKPPPPTQPAHPSRPQPPAQPRNEEKQLSPQVYFPYSNAHFPYQQQPWHIPQIYNQGGFLPQLNPQHRQMPPGFGQPPISNEEGGNPYYGYFFQGLGQRPPYYSEEMFEHEYDKPKPEKEAPKEESPAAAPVPNATVPVVSTTTPSPPSQGGDRGGNATHPGVSAGGSGTPSQNPENKPAVENGTTPSPTVNISSPQEPGNEGVPQNGPEQPNAGRNTPTLDIIQRFPANRQQMFGHGSFGHREYSQGYRSSPDQGAARHRASAFMVNPSTPSENSLYRKGPPDKSLIQANRRGNLQSKPSNYPALNPRHGPSGPEFQQPGKRPAGQRQRPHFPDTHPLNQWQNAPSYSNNRAGYKQGTILPDSKPLAPTFNTIGTNEHTHHPQEDANKIPASGLQLTSQPTPKGVFLDAKRHPSTPEASQQDWEKQAVNPSYPEREHFPLSGSKMWRHQQNSPPFEAGQRESSTYPPGALFGQRGSVSYPEYNSFNQKGIPHFSQDSAWENSPVSPEGQRGNSLYPPDASQREGNPHYENDPFDQLRPDSYPRQRTWDQEQPLPEAEGSPAGQYGNPQYPPSNPAEQEVYFQYSKDQGRYFPYDEISPWAPEDNYPLYKVEPPRQTENIPYHLKREFGPRGSIPWDQETNPLLQNFNPPPHPGRSQFLTRSPRDPEVGSPAQTERTPYSKGYPPNFRGITAFPSSSRLCCAGSSPAPKEDPLASLDYSLQLRPSTWEHKPPEGSHSKHARHVTYPAAIQSGQKNCSLRLEKSPEENAENFEDGTQDQERDMPCSKNVLGQNKKQGSPQKGPDPTRNPLYFESNTRGDGNSVFAQIFGINQYNGRDAGPDPENHMAGPHDIPEEGTLPEGIRSATLGSKADMKEVAHEFKRIPCFGTWLRQHLSSTGVPPGVRKQESIYGDQLLVISTRKPNLQLETEAKIPSAEPPNGVSSLTGGMANDLEERRPDCLLLQN</sequence>
<feature type="compositionally biased region" description="Polar residues" evidence="1">
    <location>
        <begin position="624"/>
        <end position="634"/>
    </location>
</feature>
<dbReference type="AlphaFoldDB" id="D8WUT7"/>
<feature type="region of interest" description="Disordered" evidence="1">
    <location>
        <begin position="853"/>
        <end position="939"/>
    </location>
</feature>
<dbReference type="GO" id="GO:0031012">
    <property type="term" value="C:extracellular matrix"/>
    <property type="evidence" value="ECO:0007669"/>
    <property type="project" value="TreeGrafter"/>
</dbReference>
<feature type="compositionally biased region" description="Low complexity" evidence="1">
    <location>
        <begin position="86"/>
        <end position="99"/>
    </location>
</feature>
<feature type="region of interest" description="Disordered" evidence="1">
    <location>
        <begin position="77"/>
        <end position="155"/>
    </location>
</feature>
<feature type="compositionally biased region" description="Polar residues" evidence="1">
    <location>
        <begin position="917"/>
        <end position="927"/>
    </location>
</feature>
<dbReference type="GO" id="GO:0030345">
    <property type="term" value="F:structural constituent of tooth enamel"/>
    <property type="evidence" value="ECO:0007669"/>
    <property type="project" value="TreeGrafter"/>
</dbReference>
<feature type="region of interest" description="Disordered" evidence="1">
    <location>
        <begin position="760"/>
        <end position="817"/>
    </location>
</feature>
<feature type="compositionally biased region" description="Polar residues" evidence="1">
    <location>
        <begin position="417"/>
        <end position="430"/>
    </location>
</feature>
<proteinExistence type="evidence at transcript level"/>
<dbReference type="GO" id="GO:0097186">
    <property type="term" value="P:amelogenesis"/>
    <property type="evidence" value="ECO:0007669"/>
    <property type="project" value="TreeGrafter"/>
</dbReference>
<feature type="compositionally biased region" description="Basic and acidic residues" evidence="1">
    <location>
        <begin position="236"/>
        <end position="255"/>
    </location>
</feature>
<name>D8WUT7_CRONI</name>
<evidence type="ECO:0000256" key="1">
    <source>
        <dbReference type="SAM" id="MobiDB-lite"/>
    </source>
</evidence>
<evidence type="ECO:0000313" key="2">
    <source>
        <dbReference type="EMBL" id="ADJ67675.1"/>
    </source>
</evidence>